<evidence type="ECO:0000256" key="6">
    <source>
        <dbReference type="SAM" id="Coils"/>
    </source>
</evidence>
<dbReference type="InterPro" id="IPR014345">
    <property type="entry name" value="XrtA_polysacc_chain"/>
</dbReference>
<dbReference type="InterPro" id="IPR003856">
    <property type="entry name" value="LPS_length_determ_N"/>
</dbReference>
<dbReference type="GO" id="GO:0005886">
    <property type="term" value="C:plasma membrane"/>
    <property type="evidence" value="ECO:0007669"/>
    <property type="project" value="UniProtKB-SubCell"/>
</dbReference>
<dbReference type="PANTHER" id="PTHR32309">
    <property type="entry name" value="TYROSINE-PROTEIN KINASE"/>
    <property type="match status" value="1"/>
</dbReference>
<evidence type="ECO:0000256" key="5">
    <source>
        <dbReference type="ARBA" id="ARBA00023136"/>
    </source>
</evidence>
<proteinExistence type="predicted"/>
<evidence type="ECO:0000259" key="8">
    <source>
        <dbReference type="Pfam" id="PF02706"/>
    </source>
</evidence>
<evidence type="ECO:0000313" key="9">
    <source>
        <dbReference type="EMBL" id="GEQ96436.1"/>
    </source>
</evidence>
<keyword evidence="2" id="KW-1003">Cell membrane</keyword>
<dbReference type="EMBL" id="BKCL01000001">
    <property type="protein sequence ID" value="GEQ96436.1"/>
    <property type="molecule type" value="Genomic_DNA"/>
</dbReference>
<keyword evidence="4 7" id="KW-1133">Transmembrane helix</keyword>
<dbReference type="PANTHER" id="PTHR32309:SF13">
    <property type="entry name" value="FERRIC ENTEROBACTIN TRANSPORT PROTEIN FEPE"/>
    <property type="match status" value="1"/>
</dbReference>
<comment type="caution">
    <text evidence="9">The sequence shown here is derived from an EMBL/GenBank/DDBJ whole genome shotgun (WGS) entry which is preliminary data.</text>
</comment>
<accession>A0A5A7MKR7</accession>
<feature type="coiled-coil region" evidence="6">
    <location>
        <begin position="164"/>
        <end position="198"/>
    </location>
</feature>
<protein>
    <submittedName>
        <fullName evidence="9">Chain-length determining protein</fullName>
    </submittedName>
</protein>
<feature type="transmembrane region" description="Helical" evidence="7">
    <location>
        <begin position="431"/>
        <end position="456"/>
    </location>
</feature>
<dbReference type="NCBIfam" id="TIGR03007">
    <property type="entry name" value="pepcterm_ChnLen"/>
    <property type="match status" value="1"/>
</dbReference>
<evidence type="ECO:0000256" key="2">
    <source>
        <dbReference type="ARBA" id="ARBA00022475"/>
    </source>
</evidence>
<gene>
    <name evidence="9" type="ORF">JCM17844_00730</name>
</gene>
<dbReference type="InterPro" id="IPR050445">
    <property type="entry name" value="Bact_polysacc_biosynth/exp"/>
</dbReference>
<sequence length="566" mass="63166">MNDEMTDLYQQILFYGGALWRRRWLIFSISTMVAALGWMGVASLPNQYRSSARIYVDTGTVLRPLLAGVAVEDDVNRQVEIMRRTLLSRPNMEQLARMTDMDIEADTPSQMEALVERLQSRIALRSERDNLFNISFVDPSPNRARDVVQALTTLFVENNLGQNRADMDNAQDFLQRQISDYERKLDTAERDLARFQQDNAAFLPGQTGLQTSLAEAKAARASIKGALEDTLARQKLLERELAETPQLISHSAGGSGPPSNIEARIIDVQASLEAMRARYTDQHPDVVTLNRQLANLRKEYEAMSSAFGGAGGPSQASPGEPAVPNPVYSDLRLELIRERSNAETLKEQLHRADDRVAALEERVFQVPEVEAQLKRLTRDYDVIRKNYETLLSRRESARISADREQAGSRVNFRIIEAASIPLLPDGPPRGLFLAVVLVGSVIAGAGVAWVLAMARVTYGSIDHLRRDFDIPVIGALTVVGGLNDERNKRMDKIRLLGGIAALLLVFMILVFIESRFGLPRSKGVAYMLCFLVFAGGGLVLLLERFRFPILFGDRPITLFDRAIKRA</sequence>
<comment type="subcellular location">
    <subcellularLocation>
        <location evidence="1">Cell membrane</location>
        <topology evidence="1">Multi-pass membrane protein</topology>
    </subcellularLocation>
</comment>
<dbReference type="AlphaFoldDB" id="A0A5A7MKR7"/>
<reference evidence="9 10" key="1">
    <citation type="submission" date="2019-09" db="EMBL/GenBank/DDBJ databases">
        <title>NBRP : Genome information of microbial organism related human and environment.</title>
        <authorList>
            <person name="Hattori M."/>
            <person name="Oshima K."/>
            <person name="Inaba H."/>
            <person name="Suda W."/>
            <person name="Sakamoto M."/>
            <person name="Iino T."/>
            <person name="Kitahara M."/>
            <person name="Oshida Y."/>
            <person name="Iida T."/>
            <person name="Kudo T."/>
            <person name="Itoh T."/>
            <person name="Ohkuma M."/>
        </authorList>
    </citation>
    <scope>NUCLEOTIDE SEQUENCE [LARGE SCALE GENOMIC DNA]</scope>
    <source>
        <strain evidence="9 10">Hi-2</strain>
    </source>
</reference>
<organism evidence="9 10">
    <name type="scientific">Iodidimonas gelatinilytica</name>
    <dbReference type="NCBI Taxonomy" id="1236966"/>
    <lineage>
        <taxon>Bacteria</taxon>
        <taxon>Pseudomonadati</taxon>
        <taxon>Pseudomonadota</taxon>
        <taxon>Alphaproteobacteria</taxon>
        <taxon>Iodidimonadales</taxon>
        <taxon>Iodidimonadaceae</taxon>
        <taxon>Iodidimonas</taxon>
    </lineage>
</organism>
<evidence type="ECO:0000256" key="1">
    <source>
        <dbReference type="ARBA" id="ARBA00004651"/>
    </source>
</evidence>
<name>A0A5A7MKR7_9PROT</name>
<feature type="domain" description="Polysaccharide chain length determinant N-terminal" evidence="8">
    <location>
        <begin position="17"/>
        <end position="95"/>
    </location>
</feature>
<dbReference type="Pfam" id="PF02706">
    <property type="entry name" value="Wzz"/>
    <property type="match status" value="1"/>
</dbReference>
<feature type="transmembrane region" description="Helical" evidence="7">
    <location>
        <begin position="493"/>
        <end position="512"/>
    </location>
</feature>
<evidence type="ECO:0000256" key="4">
    <source>
        <dbReference type="ARBA" id="ARBA00022989"/>
    </source>
</evidence>
<feature type="coiled-coil region" evidence="6">
    <location>
        <begin position="286"/>
        <end position="393"/>
    </location>
</feature>
<dbReference type="Proteomes" id="UP000322084">
    <property type="component" value="Unassembled WGS sequence"/>
</dbReference>
<keyword evidence="6" id="KW-0175">Coiled coil</keyword>
<keyword evidence="5 7" id="KW-0472">Membrane</keyword>
<keyword evidence="3 7" id="KW-0812">Transmembrane</keyword>
<feature type="transmembrane region" description="Helical" evidence="7">
    <location>
        <begin position="24"/>
        <end position="44"/>
    </location>
</feature>
<evidence type="ECO:0000313" key="10">
    <source>
        <dbReference type="Proteomes" id="UP000322084"/>
    </source>
</evidence>
<evidence type="ECO:0000256" key="3">
    <source>
        <dbReference type="ARBA" id="ARBA00022692"/>
    </source>
</evidence>
<dbReference type="GO" id="GO:0004713">
    <property type="term" value="F:protein tyrosine kinase activity"/>
    <property type="evidence" value="ECO:0007669"/>
    <property type="project" value="TreeGrafter"/>
</dbReference>
<evidence type="ECO:0000256" key="7">
    <source>
        <dbReference type="SAM" id="Phobius"/>
    </source>
</evidence>
<feature type="transmembrane region" description="Helical" evidence="7">
    <location>
        <begin position="524"/>
        <end position="542"/>
    </location>
</feature>